<accession>A0A9K3JSL8</accession>
<evidence type="ECO:0000313" key="4">
    <source>
        <dbReference type="Proteomes" id="UP000215914"/>
    </source>
</evidence>
<keyword evidence="2" id="KW-0732">Signal</keyword>
<keyword evidence="1" id="KW-0812">Transmembrane</keyword>
<reference evidence="3" key="1">
    <citation type="journal article" date="2017" name="Nature">
        <title>The sunflower genome provides insights into oil metabolism, flowering and Asterid evolution.</title>
        <authorList>
            <person name="Badouin H."/>
            <person name="Gouzy J."/>
            <person name="Grassa C.J."/>
            <person name="Murat F."/>
            <person name="Staton S.E."/>
            <person name="Cottret L."/>
            <person name="Lelandais-Briere C."/>
            <person name="Owens G.L."/>
            <person name="Carrere S."/>
            <person name="Mayjonade B."/>
            <person name="Legrand L."/>
            <person name="Gill N."/>
            <person name="Kane N.C."/>
            <person name="Bowers J.E."/>
            <person name="Hubner S."/>
            <person name="Bellec A."/>
            <person name="Berard A."/>
            <person name="Berges H."/>
            <person name="Blanchet N."/>
            <person name="Boniface M.C."/>
            <person name="Brunel D."/>
            <person name="Catrice O."/>
            <person name="Chaidir N."/>
            <person name="Claudel C."/>
            <person name="Donnadieu C."/>
            <person name="Faraut T."/>
            <person name="Fievet G."/>
            <person name="Helmstetter N."/>
            <person name="King M."/>
            <person name="Knapp S.J."/>
            <person name="Lai Z."/>
            <person name="Le Paslier M.C."/>
            <person name="Lippi Y."/>
            <person name="Lorenzon L."/>
            <person name="Mandel J.R."/>
            <person name="Marage G."/>
            <person name="Marchand G."/>
            <person name="Marquand E."/>
            <person name="Bret-Mestries E."/>
            <person name="Morien E."/>
            <person name="Nambeesan S."/>
            <person name="Nguyen T."/>
            <person name="Pegot-Espagnet P."/>
            <person name="Pouilly N."/>
            <person name="Raftis F."/>
            <person name="Sallet E."/>
            <person name="Schiex T."/>
            <person name="Thomas J."/>
            <person name="Vandecasteele C."/>
            <person name="Vares D."/>
            <person name="Vear F."/>
            <person name="Vautrin S."/>
            <person name="Crespi M."/>
            <person name="Mangin B."/>
            <person name="Burke J.M."/>
            <person name="Salse J."/>
            <person name="Munos S."/>
            <person name="Vincourt P."/>
            <person name="Rieseberg L.H."/>
            <person name="Langlade N.B."/>
        </authorList>
    </citation>
    <scope>NUCLEOTIDE SEQUENCE</scope>
    <source>
        <tissue evidence="3">Leaves</tissue>
    </source>
</reference>
<evidence type="ECO:0000256" key="1">
    <source>
        <dbReference type="SAM" id="Phobius"/>
    </source>
</evidence>
<dbReference type="Gramene" id="mRNA:HanXRQr2_Chr01g0008361">
    <property type="protein sequence ID" value="mRNA:HanXRQr2_Chr01g0008361"/>
    <property type="gene ID" value="HanXRQr2_Chr01g0008361"/>
</dbReference>
<comment type="caution">
    <text evidence="3">The sequence shown here is derived from an EMBL/GenBank/DDBJ whole genome shotgun (WGS) entry which is preliminary data.</text>
</comment>
<dbReference type="Proteomes" id="UP000215914">
    <property type="component" value="Unassembled WGS sequence"/>
</dbReference>
<proteinExistence type="predicted"/>
<sequence length="108" mass="12246">MPPVTAAVVLLFHGAVARCLRRSDGEPPNQIWRLGTTSDLIVPTLALITPLRQPPLTKTPVSGETWVGLFYPFIKDFLLSFLLFLVVIKVDKFFFFFFLLWGVGFMML</sequence>
<feature type="chain" id="PRO_5039955696" description="Secreted protein" evidence="2">
    <location>
        <begin position="18"/>
        <end position="108"/>
    </location>
</feature>
<evidence type="ECO:0000256" key="2">
    <source>
        <dbReference type="SAM" id="SignalP"/>
    </source>
</evidence>
<evidence type="ECO:0000313" key="3">
    <source>
        <dbReference type="EMBL" id="KAF5820978.1"/>
    </source>
</evidence>
<gene>
    <name evidence="3" type="ORF">HanXRQr2_Chr01g0008361</name>
</gene>
<dbReference type="EMBL" id="MNCJ02000316">
    <property type="protein sequence ID" value="KAF5820978.1"/>
    <property type="molecule type" value="Genomic_DNA"/>
</dbReference>
<feature type="transmembrane region" description="Helical" evidence="1">
    <location>
        <begin position="77"/>
        <end position="103"/>
    </location>
</feature>
<organism evidence="3 4">
    <name type="scientific">Helianthus annuus</name>
    <name type="common">Common sunflower</name>
    <dbReference type="NCBI Taxonomy" id="4232"/>
    <lineage>
        <taxon>Eukaryota</taxon>
        <taxon>Viridiplantae</taxon>
        <taxon>Streptophyta</taxon>
        <taxon>Embryophyta</taxon>
        <taxon>Tracheophyta</taxon>
        <taxon>Spermatophyta</taxon>
        <taxon>Magnoliopsida</taxon>
        <taxon>eudicotyledons</taxon>
        <taxon>Gunneridae</taxon>
        <taxon>Pentapetalae</taxon>
        <taxon>asterids</taxon>
        <taxon>campanulids</taxon>
        <taxon>Asterales</taxon>
        <taxon>Asteraceae</taxon>
        <taxon>Asteroideae</taxon>
        <taxon>Heliantheae alliance</taxon>
        <taxon>Heliantheae</taxon>
        <taxon>Helianthus</taxon>
    </lineage>
</organism>
<evidence type="ECO:0008006" key="5">
    <source>
        <dbReference type="Google" id="ProtNLM"/>
    </source>
</evidence>
<name>A0A9K3JSL8_HELAN</name>
<reference evidence="3" key="2">
    <citation type="submission" date="2020-06" db="EMBL/GenBank/DDBJ databases">
        <title>Helianthus annuus Genome sequencing and assembly Release 2.</title>
        <authorList>
            <person name="Gouzy J."/>
            <person name="Langlade N."/>
            <person name="Munos S."/>
        </authorList>
    </citation>
    <scope>NUCLEOTIDE SEQUENCE</scope>
    <source>
        <tissue evidence="3">Leaves</tissue>
    </source>
</reference>
<keyword evidence="1" id="KW-0472">Membrane</keyword>
<protein>
    <recommendedName>
        <fullName evidence="5">Secreted protein</fullName>
    </recommendedName>
</protein>
<feature type="signal peptide" evidence="2">
    <location>
        <begin position="1"/>
        <end position="17"/>
    </location>
</feature>
<dbReference type="AlphaFoldDB" id="A0A9K3JSL8"/>
<keyword evidence="1" id="KW-1133">Transmembrane helix</keyword>
<keyword evidence="4" id="KW-1185">Reference proteome</keyword>